<evidence type="ECO:0000256" key="5">
    <source>
        <dbReference type="ARBA" id="ARBA00023315"/>
    </source>
</evidence>
<evidence type="ECO:0000256" key="4">
    <source>
        <dbReference type="ARBA" id="ARBA00022984"/>
    </source>
</evidence>
<gene>
    <name evidence="7" type="ORF">C0Z10_12865</name>
</gene>
<dbReference type="GO" id="GO:0016755">
    <property type="term" value="F:aminoacyltransferase activity"/>
    <property type="evidence" value="ECO:0007669"/>
    <property type="project" value="InterPro"/>
</dbReference>
<accession>A0A3T0S276</accession>
<dbReference type="PROSITE" id="PS51191">
    <property type="entry name" value="FEMABX"/>
    <property type="match status" value="1"/>
</dbReference>
<evidence type="ECO:0000313" key="7">
    <source>
        <dbReference type="EMBL" id="AZZ40480.1"/>
    </source>
</evidence>
<dbReference type="SUPFAM" id="SSF55729">
    <property type="entry name" value="Acyl-CoA N-acyltransferases (Nat)"/>
    <property type="match status" value="2"/>
</dbReference>
<dbReference type="AlphaFoldDB" id="A0A3T0S276"/>
<dbReference type="PANTHER" id="PTHR36174:SF1">
    <property type="entry name" value="LIPID II:GLYCINE GLYCYLTRANSFERASE"/>
    <property type="match status" value="1"/>
</dbReference>
<evidence type="ECO:0000313" key="8">
    <source>
        <dbReference type="Proteomes" id="UP000285875"/>
    </source>
</evidence>
<dbReference type="GO" id="GO:0071555">
    <property type="term" value="P:cell wall organization"/>
    <property type="evidence" value="ECO:0007669"/>
    <property type="project" value="UniProtKB-KW"/>
</dbReference>
<dbReference type="InterPro" id="IPR050644">
    <property type="entry name" value="PG_Glycine_Bridge_Synth"/>
</dbReference>
<dbReference type="InterPro" id="IPR003447">
    <property type="entry name" value="FEMABX"/>
</dbReference>
<keyword evidence="3" id="KW-0133">Cell shape</keyword>
<evidence type="ECO:0000256" key="2">
    <source>
        <dbReference type="ARBA" id="ARBA00022679"/>
    </source>
</evidence>
<reference evidence="8" key="1">
    <citation type="submission" date="2017-12" db="EMBL/GenBank/DDBJ databases">
        <title>Whole genome sequencing of Acidipropionibacterium jensenii strains JS279 and JS280.</title>
        <authorList>
            <person name="Deptula P."/>
            <person name="Laine P."/>
            <person name="Smolander O.-P."/>
            <person name="Paulin L."/>
            <person name="Auvinen P."/>
            <person name="Varmanen P."/>
        </authorList>
    </citation>
    <scope>NUCLEOTIDE SEQUENCE [LARGE SCALE GENOMIC DNA]</scope>
    <source>
        <strain evidence="8">JS280</strain>
    </source>
</reference>
<evidence type="ECO:0000256" key="6">
    <source>
        <dbReference type="ARBA" id="ARBA00023316"/>
    </source>
</evidence>
<keyword evidence="6" id="KW-0961">Cell wall biogenesis/degradation</keyword>
<dbReference type="InterPro" id="IPR016181">
    <property type="entry name" value="Acyl_CoA_acyltransferase"/>
</dbReference>
<organism evidence="7 8">
    <name type="scientific">Acidipropionibacterium jensenii</name>
    <dbReference type="NCBI Taxonomy" id="1749"/>
    <lineage>
        <taxon>Bacteria</taxon>
        <taxon>Bacillati</taxon>
        <taxon>Actinomycetota</taxon>
        <taxon>Actinomycetes</taxon>
        <taxon>Propionibacteriales</taxon>
        <taxon>Propionibacteriaceae</taxon>
        <taxon>Acidipropionibacterium</taxon>
    </lineage>
</organism>
<dbReference type="Proteomes" id="UP000285875">
    <property type="component" value="Chromosome"/>
</dbReference>
<dbReference type="KEGG" id="aji:C0Z10_12865"/>
<keyword evidence="4" id="KW-0573">Peptidoglycan synthesis</keyword>
<dbReference type="Pfam" id="PF02388">
    <property type="entry name" value="FemAB"/>
    <property type="match status" value="2"/>
</dbReference>
<name>A0A3T0S276_9ACTN</name>
<sequence length="394" mass="44311">MSVIQVRQISPAQHLAFLQDWATPGSTAEETVSFLQTPAWAKVKQEWRSESIGIVRDGGPGGPELLGVGLVLYRQVPKLKRYLAYLPEGPVLDWTSPDLPEILDALRAHARRRHAFALRIGPTLPHRIWRKDTIKDAIADESITALSQAPADVTNLHATRLANQLRHLGWRPPKAAEGFAAGQPKFNFQLPLVTWTDGVRTRLSEDEVLAGMNQLWRRNIRKAAKKGVEVSRGGREDLAAFHKVYVETAGRDGFTPRPLDYFQTMWDALNGEDPDRMHLYLAHHEGDLVASTTWVHVGRHTWYSYGASTSAKRDVRGSNAIQWQMIRDSMAVDADVYDLRGITEGLEADDPELGLIKFKVGSGGEAVSYIGEWDLVIDPLLYKAFDWYMTRRSR</sequence>
<dbReference type="EMBL" id="CP025570">
    <property type="protein sequence ID" value="AZZ40480.1"/>
    <property type="molecule type" value="Genomic_DNA"/>
</dbReference>
<evidence type="ECO:0000256" key="3">
    <source>
        <dbReference type="ARBA" id="ARBA00022960"/>
    </source>
</evidence>
<protein>
    <submittedName>
        <fullName evidence="7">Peptidoglycan bridge formation glycyltransferase FemA/FemB family protein</fullName>
    </submittedName>
</protein>
<dbReference type="PANTHER" id="PTHR36174">
    <property type="entry name" value="LIPID II:GLYCINE GLYCYLTRANSFERASE"/>
    <property type="match status" value="1"/>
</dbReference>
<comment type="similarity">
    <text evidence="1">Belongs to the FemABX family.</text>
</comment>
<dbReference type="GO" id="GO:0009252">
    <property type="term" value="P:peptidoglycan biosynthetic process"/>
    <property type="evidence" value="ECO:0007669"/>
    <property type="project" value="UniProtKB-KW"/>
</dbReference>
<evidence type="ECO:0000256" key="1">
    <source>
        <dbReference type="ARBA" id="ARBA00009943"/>
    </source>
</evidence>
<keyword evidence="2 7" id="KW-0808">Transferase</keyword>
<keyword evidence="5" id="KW-0012">Acyltransferase</keyword>
<dbReference type="Gene3D" id="3.40.630.30">
    <property type="match status" value="2"/>
</dbReference>
<dbReference type="GO" id="GO:0008360">
    <property type="term" value="P:regulation of cell shape"/>
    <property type="evidence" value="ECO:0007669"/>
    <property type="project" value="UniProtKB-KW"/>
</dbReference>
<proteinExistence type="inferred from homology"/>